<gene>
    <name evidence="3" type="ORF">CLV75_2462</name>
</gene>
<dbReference type="SUPFAM" id="SSF55347">
    <property type="entry name" value="Glyceraldehyde-3-phosphate dehydrogenase-like, C-terminal domain"/>
    <property type="match status" value="1"/>
</dbReference>
<dbReference type="SUPFAM" id="SSF51735">
    <property type="entry name" value="NAD(P)-binding Rossmann-fold domains"/>
    <property type="match status" value="2"/>
</dbReference>
<dbReference type="Pfam" id="PF01370">
    <property type="entry name" value="Epimerase"/>
    <property type="match status" value="1"/>
</dbReference>
<organism evidence="3 4">
    <name type="scientific">Ruegeria conchae</name>
    <dbReference type="NCBI Taxonomy" id="981384"/>
    <lineage>
        <taxon>Bacteria</taxon>
        <taxon>Pseudomonadati</taxon>
        <taxon>Pseudomonadota</taxon>
        <taxon>Alphaproteobacteria</taxon>
        <taxon>Rhodobacterales</taxon>
        <taxon>Roseobacteraceae</taxon>
        <taxon>Ruegeria</taxon>
    </lineage>
</organism>
<evidence type="ECO:0000313" key="4">
    <source>
        <dbReference type="Proteomes" id="UP000271700"/>
    </source>
</evidence>
<dbReference type="Gene3D" id="3.40.50.720">
    <property type="entry name" value="NAD(P)-binding Rossmann-like Domain"/>
    <property type="match status" value="2"/>
</dbReference>
<proteinExistence type="predicted"/>
<dbReference type="InterPro" id="IPR051317">
    <property type="entry name" value="Gfo/Idh/MocA_oxidoreduct"/>
</dbReference>
<keyword evidence="4" id="KW-1185">Reference proteome</keyword>
<dbReference type="OrthoDB" id="7798185at2"/>
<accession>A0A497ZFJ6</accession>
<comment type="caution">
    <text evidence="3">The sequence shown here is derived from an EMBL/GenBank/DDBJ whole genome shotgun (WGS) entry which is preliminary data.</text>
</comment>
<dbReference type="Gene3D" id="3.30.360.10">
    <property type="entry name" value="Dihydrodipicolinate Reductase, domain 2"/>
    <property type="match status" value="1"/>
</dbReference>
<dbReference type="Pfam" id="PF01408">
    <property type="entry name" value="GFO_IDH_MocA"/>
    <property type="match status" value="1"/>
</dbReference>
<dbReference type="AlphaFoldDB" id="A0A497ZFJ6"/>
<evidence type="ECO:0000259" key="2">
    <source>
        <dbReference type="Pfam" id="PF01408"/>
    </source>
</evidence>
<dbReference type="InterPro" id="IPR001509">
    <property type="entry name" value="Epimerase_deHydtase"/>
</dbReference>
<feature type="domain" description="Gfo/Idh/MocA-like oxidoreductase N-terminal" evidence="2">
    <location>
        <begin position="6"/>
        <end position="123"/>
    </location>
</feature>
<sequence length="702" mass="76755">MYQNPIRVGLIGAGYIATWHANALRASKGVDLTAICDVSPAAASDFAGTYGIQPFTSIEEMAAANICDAVHILTPPHIHADLAQRCLRAGFHVMVEKPFALSHADCSAVAAAAKEAGRQIAVCHNFLGVPSYERLKQACRSGALGRINSAEFNWRFPLAPLRSGPYGLWMLQEARNLLFELGPHLYAYAVDLFGELSDFRLEAGKPVTLQGGQVRPQSWQIRARAGHVDLTFNLELVETMDDRSVVVHGSSAMARLDYATDTLTIRRENTSDIVINPFRQQMGLAGQHLCEGVVNGVRQLTSLNRKSPYALSFLGAFGAFYDAIRTNNPVDDRFSAAAAGAVIGAIEQTAELIPDEFTAKPAPVVPAATLKPTVMVIGGTGFIGRHLTRALVKSGRRVRVLSRGRHGPFADIADQVETVAVSLRDKEALTAAMEGIEVVYNLAKSMDNTWEGCLENDVGVAVRVAEAAQEAGVKRLIYTGTIASYDMSDPARTITEDTGFGEDMSDRNLYARSKAECEKRLLEMHRNQDLPLVIARPGIVIGEGGPLQHWGIGRWHGAGAVRIWGDGHNILPFVLIEDISDALIAMIDNDAAVGQSFNLIGEPMMSARDYFDAIHEALDARIEVKKGAFWTFYLSGSIKYLLKRYVVGLRDLKNQSYSDWKSRGHLSPFSNARTKEVLGWKPEADRDEFVRKGITQANLFGF</sequence>
<dbReference type="InterPro" id="IPR000683">
    <property type="entry name" value="Gfo/Idh/MocA-like_OxRdtase_N"/>
</dbReference>
<dbReference type="PANTHER" id="PTHR43708:SF8">
    <property type="entry name" value="OXIDOREDUCTASE"/>
    <property type="match status" value="1"/>
</dbReference>
<feature type="domain" description="NAD-dependent epimerase/dehydratase" evidence="1">
    <location>
        <begin position="374"/>
        <end position="598"/>
    </location>
</feature>
<protein>
    <submittedName>
        <fullName evidence="3">Putative dehydrogenase</fullName>
    </submittedName>
</protein>
<name>A0A497ZFJ6_9RHOB</name>
<dbReference type="GO" id="GO:0000166">
    <property type="term" value="F:nucleotide binding"/>
    <property type="evidence" value="ECO:0007669"/>
    <property type="project" value="InterPro"/>
</dbReference>
<evidence type="ECO:0000259" key="1">
    <source>
        <dbReference type="Pfam" id="PF01370"/>
    </source>
</evidence>
<dbReference type="EMBL" id="RCCT01000003">
    <property type="protein sequence ID" value="RLK07341.1"/>
    <property type="molecule type" value="Genomic_DNA"/>
</dbReference>
<dbReference type="PANTHER" id="PTHR43708">
    <property type="entry name" value="CONSERVED EXPRESSED OXIDOREDUCTASE (EUROFUNG)"/>
    <property type="match status" value="1"/>
</dbReference>
<evidence type="ECO:0000313" key="3">
    <source>
        <dbReference type="EMBL" id="RLK07341.1"/>
    </source>
</evidence>
<dbReference type="InterPro" id="IPR036291">
    <property type="entry name" value="NAD(P)-bd_dom_sf"/>
</dbReference>
<dbReference type="Proteomes" id="UP000271700">
    <property type="component" value="Unassembled WGS sequence"/>
</dbReference>
<reference evidence="3 4" key="1">
    <citation type="submission" date="2018-10" db="EMBL/GenBank/DDBJ databases">
        <title>Genomic Encyclopedia of Archaeal and Bacterial Type Strains, Phase II (KMG-II): from individual species to whole genera.</title>
        <authorList>
            <person name="Goeker M."/>
        </authorList>
    </citation>
    <scope>NUCLEOTIDE SEQUENCE [LARGE SCALE GENOMIC DNA]</scope>
    <source>
        <strain evidence="3 4">DSM 29317</strain>
    </source>
</reference>
<dbReference type="STRING" id="981384.GCA_000192475_01351"/>
<dbReference type="RefSeq" id="WP_010442212.1">
    <property type="nucleotide sequence ID" value="NZ_AEYW01000014.1"/>
</dbReference>